<comment type="subcellular location">
    <subcellularLocation>
        <location evidence="2">Endoplasmic reticulum</location>
    </subcellularLocation>
    <subcellularLocation>
        <location evidence="1">Membrane</location>
        <topology evidence="1">Single-pass membrane protein</topology>
    </subcellularLocation>
</comment>
<dbReference type="Pfam" id="PF10250">
    <property type="entry name" value="O-FucT"/>
    <property type="match status" value="1"/>
</dbReference>
<keyword evidence="5" id="KW-0328">Glycosyltransferase</keyword>
<evidence type="ECO:0000256" key="1">
    <source>
        <dbReference type="ARBA" id="ARBA00004167"/>
    </source>
</evidence>
<proteinExistence type="inferred from homology"/>
<dbReference type="EMBL" id="WHWC01000002">
    <property type="protein sequence ID" value="KAG8388451.1"/>
    <property type="molecule type" value="Genomic_DNA"/>
</dbReference>
<evidence type="ECO:0000256" key="12">
    <source>
        <dbReference type="ARBA" id="ARBA00023253"/>
    </source>
</evidence>
<sequence>MMEPQSSGEDEDRENLITKSATLNGVVNSPNHRRRSAFQVEDARRSSFSGDSCQFKKRYILVVSLLVLILVLYFTTDLKNMFQMHMPRMNNDGNNNDNNPSINRMRESELQALYLLKQQESDLFKMWNDITLVNKSKLNIVDNNSVNLSSVNDNAAASLSSSVLEDLKSRVFSQISMNKRIQGVLLSLHENKGDMDFNENYTDASFIGWNRCKKVDQRLSERRTIEWNPIPNKYLFAICVSGQMSNHLICLEKHIFFAALLNRVLVIPSTKVDYEFQRVLDIEHINSCLGRKVVVTFEEFAESKKDHLHIDRFMCYFSLPQPCFVDDDHVKKLKDLGLSLSKIEAIWSEDVKQPKQRTVQDVLSKFSSSDDVIAIGDVFFADVEREWVMQPGGPIAHKCKTLIEPSRLILLTAQRFIQTFLGNDFVALHFRRHGFLKFCNAKKPSCFYPIPQAAECMNRVVERANSGVIYLSTDAAESETGLLQSLVVWNGKIVPLVQRPVRNSAEKWDALLYRHGLDGDSQVEAMLDKTICALSSVFIGTSGSTFTEDILRLRKGWGLASVCDEYLCRGEVPNFIAEDE</sequence>
<dbReference type="GO" id="GO:0005783">
    <property type="term" value="C:endoplasmic reticulum"/>
    <property type="evidence" value="ECO:0007669"/>
    <property type="project" value="UniProtKB-SubCell"/>
</dbReference>
<dbReference type="InterPro" id="IPR045130">
    <property type="entry name" value="OFUT2-like"/>
</dbReference>
<evidence type="ECO:0000256" key="7">
    <source>
        <dbReference type="ARBA" id="ARBA00022692"/>
    </source>
</evidence>
<evidence type="ECO:0000256" key="10">
    <source>
        <dbReference type="ARBA" id="ARBA00023136"/>
    </source>
</evidence>
<evidence type="ECO:0000313" key="20">
    <source>
        <dbReference type="Proteomes" id="UP000826271"/>
    </source>
</evidence>
<evidence type="ECO:0000256" key="3">
    <source>
        <dbReference type="ARBA" id="ARBA00004922"/>
    </source>
</evidence>
<evidence type="ECO:0000256" key="13">
    <source>
        <dbReference type="ARBA" id="ARBA00023277"/>
    </source>
</evidence>
<reference evidence="19" key="1">
    <citation type="submission" date="2019-10" db="EMBL/GenBank/DDBJ databases">
        <authorList>
            <person name="Zhang R."/>
            <person name="Pan Y."/>
            <person name="Wang J."/>
            <person name="Ma R."/>
            <person name="Yu S."/>
        </authorList>
    </citation>
    <scope>NUCLEOTIDE SEQUENCE</scope>
    <source>
        <strain evidence="19">LA-IB0</strain>
        <tissue evidence="19">Leaf</tissue>
    </source>
</reference>
<evidence type="ECO:0000256" key="6">
    <source>
        <dbReference type="ARBA" id="ARBA00022679"/>
    </source>
</evidence>
<dbReference type="AlphaFoldDB" id="A0AAV6XZS9"/>
<keyword evidence="9 18" id="KW-1133">Transmembrane helix</keyword>
<dbReference type="GO" id="GO:0006004">
    <property type="term" value="P:fucose metabolic process"/>
    <property type="evidence" value="ECO:0007669"/>
    <property type="project" value="UniProtKB-KW"/>
</dbReference>
<keyword evidence="12" id="KW-0294">Fucose metabolism</keyword>
<evidence type="ECO:0000256" key="11">
    <source>
        <dbReference type="ARBA" id="ARBA00023180"/>
    </source>
</evidence>
<keyword evidence="20" id="KW-1185">Reference proteome</keyword>
<name>A0AAV6XZS9_9LAMI</name>
<keyword evidence="6" id="KW-0808">Transferase</keyword>
<feature type="transmembrane region" description="Helical" evidence="18">
    <location>
        <begin position="59"/>
        <end position="76"/>
    </location>
</feature>
<keyword evidence="8" id="KW-0256">Endoplasmic reticulum</keyword>
<feature type="region of interest" description="Disordered" evidence="17">
    <location>
        <begin position="1"/>
        <end position="30"/>
    </location>
</feature>
<keyword evidence="11" id="KW-0325">Glycoprotein</keyword>
<accession>A0AAV6XZS9</accession>
<evidence type="ECO:0000256" key="5">
    <source>
        <dbReference type="ARBA" id="ARBA00022676"/>
    </source>
</evidence>
<feature type="compositionally biased region" description="Polar residues" evidence="17">
    <location>
        <begin position="17"/>
        <end position="30"/>
    </location>
</feature>
<gene>
    <name evidence="19" type="ORF">BUALT_Bualt02G0127200</name>
</gene>
<evidence type="ECO:0000256" key="4">
    <source>
        <dbReference type="ARBA" id="ARBA00007737"/>
    </source>
</evidence>
<dbReference type="Proteomes" id="UP000826271">
    <property type="component" value="Unassembled WGS sequence"/>
</dbReference>
<protein>
    <recommendedName>
        <fullName evidence="15">GDP-fucose protein O-fucosyltransferase 2</fullName>
    </recommendedName>
    <alternativeName>
        <fullName evidence="16">O-fucosyltransferase family protein</fullName>
    </alternativeName>
</protein>
<comment type="similarity">
    <text evidence="14">Belongs to the glycosyltransferase 68 family.</text>
</comment>
<evidence type="ECO:0000256" key="2">
    <source>
        <dbReference type="ARBA" id="ARBA00004240"/>
    </source>
</evidence>
<dbReference type="FunFam" id="3.40.50.11350:FF:000005">
    <property type="entry name" value="O-fucosyltransferase family protein"/>
    <property type="match status" value="1"/>
</dbReference>
<keyword evidence="13" id="KW-0119">Carbohydrate metabolism</keyword>
<evidence type="ECO:0000256" key="18">
    <source>
        <dbReference type="SAM" id="Phobius"/>
    </source>
</evidence>
<evidence type="ECO:0000256" key="15">
    <source>
        <dbReference type="ARBA" id="ARBA00026232"/>
    </source>
</evidence>
<evidence type="ECO:0000313" key="19">
    <source>
        <dbReference type="EMBL" id="KAG8388451.1"/>
    </source>
</evidence>
<dbReference type="CDD" id="cd11296">
    <property type="entry name" value="O-FucT_like"/>
    <property type="match status" value="1"/>
</dbReference>
<evidence type="ECO:0000256" key="14">
    <source>
        <dbReference type="ARBA" id="ARBA00025803"/>
    </source>
</evidence>
<dbReference type="GO" id="GO:0016020">
    <property type="term" value="C:membrane"/>
    <property type="evidence" value="ECO:0007669"/>
    <property type="project" value="UniProtKB-SubCell"/>
</dbReference>
<evidence type="ECO:0000256" key="16">
    <source>
        <dbReference type="ARBA" id="ARBA00030350"/>
    </source>
</evidence>
<comment type="similarity">
    <text evidence="4">Belongs to the glycosyltransferase GT106 family.</text>
</comment>
<dbReference type="GO" id="GO:0046922">
    <property type="term" value="F:peptide-O-fucosyltransferase activity"/>
    <property type="evidence" value="ECO:0007669"/>
    <property type="project" value="InterPro"/>
</dbReference>
<organism evidence="19 20">
    <name type="scientific">Buddleja alternifolia</name>
    <dbReference type="NCBI Taxonomy" id="168488"/>
    <lineage>
        <taxon>Eukaryota</taxon>
        <taxon>Viridiplantae</taxon>
        <taxon>Streptophyta</taxon>
        <taxon>Embryophyta</taxon>
        <taxon>Tracheophyta</taxon>
        <taxon>Spermatophyta</taxon>
        <taxon>Magnoliopsida</taxon>
        <taxon>eudicotyledons</taxon>
        <taxon>Gunneridae</taxon>
        <taxon>Pentapetalae</taxon>
        <taxon>asterids</taxon>
        <taxon>lamiids</taxon>
        <taxon>Lamiales</taxon>
        <taxon>Scrophulariaceae</taxon>
        <taxon>Buddlejeae</taxon>
        <taxon>Buddleja</taxon>
    </lineage>
</organism>
<comment type="pathway">
    <text evidence="3">Protein modification; protein glycosylation.</text>
</comment>
<keyword evidence="7 18" id="KW-0812">Transmembrane</keyword>
<comment type="caution">
    <text evidence="19">The sequence shown here is derived from an EMBL/GenBank/DDBJ whole genome shotgun (WGS) entry which is preliminary data.</text>
</comment>
<evidence type="ECO:0000256" key="8">
    <source>
        <dbReference type="ARBA" id="ARBA00022824"/>
    </source>
</evidence>
<dbReference type="Gene3D" id="3.40.50.11350">
    <property type="match status" value="1"/>
</dbReference>
<dbReference type="PANTHER" id="PTHR13398">
    <property type="entry name" value="GDP-FUCOSE PROTEIN O-FUCOSYLTRANSFERASE 2"/>
    <property type="match status" value="1"/>
</dbReference>
<evidence type="ECO:0000256" key="17">
    <source>
        <dbReference type="SAM" id="MobiDB-lite"/>
    </source>
</evidence>
<evidence type="ECO:0000256" key="9">
    <source>
        <dbReference type="ARBA" id="ARBA00022989"/>
    </source>
</evidence>
<keyword evidence="10 18" id="KW-0472">Membrane</keyword>
<dbReference type="PANTHER" id="PTHR13398:SF0">
    <property type="entry name" value="GDP-FUCOSE PROTEIN O-FUCOSYLTRANSFERASE 2"/>
    <property type="match status" value="1"/>
</dbReference>
<dbReference type="InterPro" id="IPR019378">
    <property type="entry name" value="GDP-Fuc_O-FucTrfase"/>
</dbReference>